<accession>A0ABU2K5K2</accession>
<evidence type="ECO:0008006" key="5">
    <source>
        <dbReference type="Google" id="ProtNLM"/>
    </source>
</evidence>
<organism evidence="3 4">
    <name type="scientific">Blastococcus goldschmidtiae</name>
    <dbReference type="NCBI Taxonomy" id="3075546"/>
    <lineage>
        <taxon>Bacteria</taxon>
        <taxon>Bacillati</taxon>
        <taxon>Actinomycetota</taxon>
        <taxon>Actinomycetes</taxon>
        <taxon>Geodermatophilales</taxon>
        <taxon>Geodermatophilaceae</taxon>
        <taxon>Blastococcus</taxon>
    </lineage>
</organism>
<name>A0ABU2K5K2_9ACTN</name>
<keyword evidence="4" id="KW-1185">Reference proteome</keyword>
<evidence type="ECO:0000256" key="2">
    <source>
        <dbReference type="SAM" id="SignalP"/>
    </source>
</evidence>
<sequence>MPSLSPRRPAGRRPTIAVLLAAAVAALPACSEDTVDAGTGSDAPDVRGPDDLQDPYDGEYGEDFRDDIAGYEGQEVTLEAAVDQVISPVAFTITAPDGDDVEPTLVIVEEPVIDLAPGAEVVVAGVPHEEFDLAAVEEELGAELPEEELEEWDDEPYVLAGIVEPAPAA</sequence>
<feature type="compositionally biased region" description="Acidic residues" evidence="1">
    <location>
        <begin position="51"/>
        <end position="61"/>
    </location>
</feature>
<proteinExistence type="predicted"/>
<protein>
    <recommendedName>
        <fullName evidence="5">DUF5666 domain-containing protein</fullName>
    </recommendedName>
</protein>
<dbReference type="RefSeq" id="WP_311344294.1">
    <property type="nucleotide sequence ID" value="NZ_JAVREI010000002.1"/>
</dbReference>
<feature type="signal peptide" evidence="2">
    <location>
        <begin position="1"/>
        <end position="31"/>
    </location>
</feature>
<keyword evidence="2" id="KW-0732">Signal</keyword>
<reference evidence="4" key="1">
    <citation type="submission" date="2023-07" db="EMBL/GenBank/DDBJ databases">
        <title>30 novel species of actinomycetes from the DSMZ collection.</title>
        <authorList>
            <person name="Nouioui I."/>
        </authorList>
    </citation>
    <scope>NUCLEOTIDE SEQUENCE [LARGE SCALE GENOMIC DNA]</scope>
    <source>
        <strain evidence="4">DSM 46792</strain>
    </source>
</reference>
<dbReference type="Proteomes" id="UP001183222">
    <property type="component" value="Unassembled WGS sequence"/>
</dbReference>
<feature type="region of interest" description="Disordered" evidence="1">
    <location>
        <begin position="33"/>
        <end position="63"/>
    </location>
</feature>
<comment type="caution">
    <text evidence="3">The sequence shown here is derived from an EMBL/GenBank/DDBJ whole genome shotgun (WGS) entry which is preliminary data.</text>
</comment>
<dbReference type="EMBL" id="JAVREI010000002">
    <property type="protein sequence ID" value="MDT0275472.1"/>
    <property type="molecule type" value="Genomic_DNA"/>
</dbReference>
<evidence type="ECO:0000313" key="4">
    <source>
        <dbReference type="Proteomes" id="UP001183222"/>
    </source>
</evidence>
<evidence type="ECO:0000256" key="1">
    <source>
        <dbReference type="SAM" id="MobiDB-lite"/>
    </source>
</evidence>
<gene>
    <name evidence="3" type="ORF">RM425_06105</name>
</gene>
<evidence type="ECO:0000313" key="3">
    <source>
        <dbReference type="EMBL" id="MDT0275472.1"/>
    </source>
</evidence>
<feature type="chain" id="PRO_5045213069" description="DUF5666 domain-containing protein" evidence="2">
    <location>
        <begin position="32"/>
        <end position="169"/>
    </location>
</feature>